<feature type="transmembrane region" description="Helical" evidence="1">
    <location>
        <begin position="21"/>
        <end position="41"/>
    </location>
</feature>
<protein>
    <recommendedName>
        <fullName evidence="4">Cytochrome oxidase complex assembly protein 1</fullName>
    </recommendedName>
</protein>
<dbReference type="EMBL" id="JACVDC010000164">
    <property type="protein sequence ID" value="MBC9798688.1"/>
    <property type="molecule type" value="Genomic_DNA"/>
</dbReference>
<keyword evidence="1" id="KW-0472">Membrane</keyword>
<reference evidence="2 3" key="1">
    <citation type="submission" date="2020-09" db="EMBL/GenBank/DDBJ databases">
        <title>Sinomicrobium weinanense sp. nov., a halophilic bacteria isolated from saline-alkali soil.</title>
        <authorList>
            <person name="Wu P."/>
            <person name="Ren H."/>
            <person name="Mei Y."/>
            <person name="Liang Y."/>
            <person name="Chen Z."/>
        </authorList>
    </citation>
    <scope>NUCLEOTIDE SEQUENCE [LARGE SCALE GENOMIC DNA]</scope>
    <source>
        <strain evidence="2 3">FJxs</strain>
    </source>
</reference>
<keyword evidence="1" id="KW-1133">Transmembrane helix</keyword>
<comment type="caution">
    <text evidence="2">The sequence shown here is derived from an EMBL/GenBank/DDBJ whole genome shotgun (WGS) entry which is preliminary data.</text>
</comment>
<evidence type="ECO:0000256" key="1">
    <source>
        <dbReference type="SAM" id="Phobius"/>
    </source>
</evidence>
<sequence>MDNELIEHKSWWKRNWKWSMPVFGMLLIAVYIFFSSGAPGVTSDIIQAYNDTDLYENAIKKAASDPRVKDLLGEMEPIDKMAIIEGQVQYSNNNNTVHSTIRISGSKGKARMDISANKVRNTWNYSKINIRIKNPPEKRQTIEIKTAE</sequence>
<proteinExistence type="predicted"/>
<evidence type="ECO:0008006" key="4">
    <source>
        <dbReference type="Google" id="ProtNLM"/>
    </source>
</evidence>
<organism evidence="2 3">
    <name type="scientific">Sinomicrobium weinanense</name>
    <dbReference type="NCBI Taxonomy" id="2842200"/>
    <lineage>
        <taxon>Bacteria</taxon>
        <taxon>Pseudomonadati</taxon>
        <taxon>Bacteroidota</taxon>
        <taxon>Flavobacteriia</taxon>
        <taxon>Flavobacteriales</taxon>
        <taxon>Flavobacteriaceae</taxon>
        <taxon>Sinomicrobium</taxon>
    </lineage>
</organism>
<evidence type="ECO:0000313" key="2">
    <source>
        <dbReference type="EMBL" id="MBC9798688.1"/>
    </source>
</evidence>
<keyword evidence="1" id="KW-0812">Transmembrane</keyword>
<evidence type="ECO:0000313" key="3">
    <source>
        <dbReference type="Proteomes" id="UP000653730"/>
    </source>
</evidence>
<dbReference type="InterPro" id="IPR014807">
    <property type="entry name" value="Coa1"/>
</dbReference>
<dbReference type="Pfam" id="PF08695">
    <property type="entry name" value="Coa1"/>
    <property type="match status" value="1"/>
</dbReference>
<accession>A0A926JW54</accession>
<dbReference type="RefSeq" id="WP_187967790.1">
    <property type="nucleotide sequence ID" value="NZ_JACVDC010000164.1"/>
</dbReference>
<gene>
    <name evidence="2" type="ORF">IBL28_22175</name>
</gene>
<keyword evidence="3" id="KW-1185">Reference proteome</keyword>
<name>A0A926JW54_9FLAO</name>
<dbReference type="Proteomes" id="UP000653730">
    <property type="component" value="Unassembled WGS sequence"/>
</dbReference>
<dbReference type="AlphaFoldDB" id="A0A926JW54"/>